<sequence length="199" mass="24188">MSQNIDFNKSNFYLRLDERLAVPLKYAYVSTILKFQKWRGCTFDFSNTKLEKLKNIIVHGDNDNYNKLLMVIKKRYDDILDEEFWHIEIKELPYIDRGFKSNKDIITTFIHGKYYPKRKAFRHIDFIKNQYPFKEYCSKQEDNSTNEIKIDFYITKECHYKVWCIENIDIQEHIWCELVNVSLSEEYRKLFGEILDSSK</sequence>
<organism evidence="1 2">
    <name type="scientific">Clostridioides difficile</name>
    <name type="common">Peptoclostridium difficile</name>
    <dbReference type="NCBI Taxonomy" id="1496"/>
    <lineage>
        <taxon>Bacteria</taxon>
        <taxon>Bacillati</taxon>
        <taxon>Bacillota</taxon>
        <taxon>Clostridia</taxon>
        <taxon>Peptostreptococcales</taxon>
        <taxon>Peptostreptococcaceae</taxon>
        <taxon>Clostridioides</taxon>
    </lineage>
</organism>
<gene>
    <name evidence="1" type="ORF">SAMEA1710456_01271</name>
</gene>
<name>A0AAX3GY49_CLODI</name>
<reference evidence="1 2" key="1">
    <citation type="submission" date="2019-02" db="EMBL/GenBank/DDBJ databases">
        <authorList>
            <consortium name="Pathogen Informatics"/>
        </authorList>
    </citation>
    <scope>NUCLEOTIDE SEQUENCE [LARGE SCALE GENOMIC DNA]</scope>
    <source>
        <strain evidence="1 2">078GUE027</strain>
    </source>
</reference>
<evidence type="ECO:0000313" key="2">
    <source>
        <dbReference type="Proteomes" id="UP000346772"/>
    </source>
</evidence>
<dbReference type="EMBL" id="CAADAT010000005">
    <property type="protein sequence ID" value="VFD53796.1"/>
    <property type="molecule type" value="Genomic_DNA"/>
</dbReference>
<accession>A0AAX3GY49</accession>
<evidence type="ECO:0000313" key="1">
    <source>
        <dbReference type="EMBL" id="VFD53796.1"/>
    </source>
</evidence>
<protein>
    <submittedName>
        <fullName evidence="1">Uncharacterized protein</fullName>
    </submittedName>
</protein>
<dbReference type="Proteomes" id="UP000346772">
    <property type="component" value="Unassembled WGS sequence"/>
</dbReference>
<dbReference type="RefSeq" id="WP_003421916.1">
    <property type="nucleotide sequence ID" value="NZ_BEHB01000006.1"/>
</dbReference>
<proteinExistence type="predicted"/>
<comment type="caution">
    <text evidence="1">The sequence shown here is derived from an EMBL/GenBank/DDBJ whole genome shotgun (WGS) entry which is preliminary data.</text>
</comment>
<dbReference type="AlphaFoldDB" id="A0AAX3GY49"/>